<evidence type="ECO:0000313" key="3">
    <source>
        <dbReference type="EMBL" id="MXP33556.1"/>
    </source>
</evidence>
<dbReference type="InterPro" id="IPR046532">
    <property type="entry name" value="DUF6597"/>
</dbReference>
<keyword evidence="4" id="KW-1185">Reference proteome</keyword>
<dbReference type="Pfam" id="PF12833">
    <property type="entry name" value="HTH_18"/>
    <property type="match status" value="1"/>
</dbReference>
<dbReference type="InterPro" id="IPR018060">
    <property type="entry name" value="HTH_AraC"/>
</dbReference>
<dbReference type="EMBL" id="WTYE01000001">
    <property type="protein sequence ID" value="MXP33556.1"/>
    <property type="molecule type" value="Genomic_DNA"/>
</dbReference>
<feature type="domain" description="HTH araC/xylS-type" evidence="1">
    <location>
        <begin position="191"/>
        <end position="291"/>
    </location>
</feature>
<comment type="caution">
    <text evidence="3">The sequence shown here is derived from an EMBL/GenBank/DDBJ whole genome shotgun (WGS) entry which is preliminary data.</text>
</comment>
<evidence type="ECO:0000259" key="1">
    <source>
        <dbReference type="PROSITE" id="PS01124"/>
    </source>
</evidence>
<evidence type="ECO:0000313" key="4">
    <source>
        <dbReference type="Proteomes" id="UP000446786"/>
    </source>
</evidence>
<accession>A0A845AYH8</accession>
<organism evidence="3 4">
    <name type="scientific">Parerythrobacter jejuensis</name>
    <dbReference type="NCBI Taxonomy" id="795812"/>
    <lineage>
        <taxon>Bacteria</taxon>
        <taxon>Pseudomonadati</taxon>
        <taxon>Pseudomonadota</taxon>
        <taxon>Alphaproteobacteria</taxon>
        <taxon>Sphingomonadales</taxon>
        <taxon>Erythrobacteraceae</taxon>
        <taxon>Parerythrobacter</taxon>
    </lineage>
</organism>
<dbReference type="OrthoDB" id="2559672at2"/>
<dbReference type="PROSITE" id="PS01124">
    <property type="entry name" value="HTH_ARAC_FAMILY_2"/>
    <property type="match status" value="1"/>
</dbReference>
<dbReference type="GO" id="GO:0043565">
    <property type="term" value="F:sequence-specific DNA binding"/>
    <property type="evidence" value="ECO:0007669"/>
    <property type="project" value="InterPro"/>
</dbReference>
<reference evidence="3 4" key="1">
    <citation type="submission" date="2019-12" db="EMBL/GenBank/DDBJ databases">
        <title>Genomic-based taxomic classification of the family Erythrobacteraceae.</title>
        <authorList>
            <person name="Xu L."/>
        </authorList>
    </citation>
    <scope>NUCLEOTIDE SEQUENCE [LARGE SCALE GENOMIC DNA]</scope>
    <source>
        <strain evidence="3 4">JCM 16677</strain>
    </source>
</reference>
<name>A0A845AYH8_9SPHN</name>
<dbReference type="Gene3D" id="1.10.10.60">
    <property type="entry name" value="Homeodomain-like"/>
    <property type="match status" value="1"/>
</dbReference>
<protein>
    <submittedName>
        <fullName evidence="3">Helix-turn-helix domain-containing protein</fullName>
    </submittedName>
</protein>
<evidence type="ECO:0000313" key="2">
    <source>
        <dbReference type="EMBL" id="MXP30796.1"/>
    </source>
</evidence>
<dbReference type="Pfam" id="PF20240">
    <property type="entry name" value="DUF6597"/>
    <property type="match status" value="1"/>
</dbReference>
<dbReference type="AlphaFoldDB" id="A0A845AYH8"/>
<dbReference type="EMBL" id="WTYE01000001">
    <property type="protein sequence ID" value="MXP30796.1"/>
    <property type="molecule type" value="Genomic_DNA"/>
</dbReference>
<dbReference type="GO" id="GO:0003700">
    <property type="term" value="F:DNA-binding transcription factor activity"/>
    <property type="evidence" value="ECO:0007669"/>
    <property type="project" value="InterPro"/>
</dbReference>
<dbReference type="RefSeq" id="WP_160778308.1">
    <property type="nucleotide sequence ID" value="NZ_BAAAZF010000001.1"/>
</dbReference>
<dbReference type="Proteomes" id="UP000446786">
    <property type="component" value="Unassembled WGS sequence"/>
</dbReference>
<dbReference type="SMART" id="SM00342">
    <property type="entry name" value="HTH_ARAC"/>
    <property type="match status" value="1"/>
</dbReference>
<proteinExistence type="predicted"/>
<gene>
    <name evidence="2" type="ORF">GRI94_03045</name>
    <name evidence="3" type="ORF">GRI94_17135</name>
</gene>
<sequence length="332" mass="37084">MGSRPGAHNVTTMPSQAEYPVFVPRTGATPDGVPLSVNRAPAADLEPWISRVMVAIADAPTDVASIGYLCNDAGYIRTAIDAHWTTYTAEGALHWRNQSFLCGQHSVAMKLTSRGPIKVSGIMLKPGAMRVLWGINDGALLDKIRPLGTTGTDDHALTGLYENGITPEEWLERIEDWLRSEIAARGAPKPERIAQQLEAAAFADPNMSPGDFCEREGIAPRRMQRICKRDFGLSPKQVLRRARTLDLAARMCGVADKDEEQEFLLRYFDQSHQIRDFTALFGRSPQQFMNNRQPLLTLSLEIRQARRLELLNRIAPDAIRPWMREPFRPLAA</sequence>